<dbReference type="Proteomes" id="UP000586119">
    <property type="component" value="Unassembled WGS sequence"/>
</dbReference>
<dbReference type="CDD" id="cd01949">
    <property type="entry name" value="GGDEF"/>
    <property type="match status" value="1"/>
</dbReference>
<dbReference type="EC" id="2.7.7.65" evidence="2"/>
<dbReference type="InterPro" id="IPR029787">
    <property type="entry name" value="Nucleotide_cyclase"/>
</dbReference>
<dbReference type="InterPro" id="IPR050469">
    <property type="entry name" value="Diguanylate_Cyclase"/>
</dbReference>
<keyword evidence="8" id="KW-1185">Reference proteome</keyword>
<dbReference type="FunFam" id="3.30.70.270:FF:000001">
    <property type="entry name" value="Diguanylate cyclase domain protein"/>
    <property type="match status" value="1"/>
</dbReference>
<dbReference type="PROSITE" id="PS50887">
    <property type="entry name" value="GGDEF"/>
    <property type="match status" value="1"/>
</dbReference>
<proteinExistence type="predicted"/>
<evidence type="ECO:0000256" key="5">
    <source>
        <dbReference type="SAM" id="Phobius"/>
    </source>
</evidence>
<feature type="region of interest" description="Disordered" evidence="4">
    <location>
        <begin position="356"/>
        <end position="379"/>
    </location>
</feature>
<dbReference type="SMART" id="SM00267">
    <property type="entry name" value="GGDEF"/>
    <property type="match status" value="1"/>
</dbReference>
<accession>A0A7Z0LND8</accession>
<comment type="catalytic activity">
    <reaction evidence="3">
        <text>2 GTP = 3',3'-c-di-GMP + 2 diphosphate</text>
        <dbReference type="Rhea" id="RHEA:24898"/>
        <dbReference type="ChEBI" id="CHEBI:33019"/>
        <dbReference type="ChEBI" id="CHEBI:37565"/>
        <dbReference type="ChEBI" id="CHEBI:58805"/>
        <dbReference type="EC" id="2.7.7.65"/>
    </reaction>
</comment>
<dbReference type="InterPro" id="IPR000160">
    <property type="entry name" value="GGDEF_dom"/>
</dbReference>
<evidence type="ECO:0000256" key="1">
    <source>
        <dbReference type="ARBA" id="ARBA00001946"/>
    </source>
</evidence>
<comment type="cofactor">
    <cofactor evidence="1">
        <name>Mg(2+)</name>
        <dbReference type="ChEBI" id="CHEBI:18420"/>
    </cofactor>
</comment>
<reference evidence="7 8" key="1">
    <citation type="journal article" date="2015" name="Int. J. Syst. Evol. Microbiol.">
        <title>Halomonas salicampi sp. nov., a halotolerant and alkalitolerant bacterium isolated from a saltern soil.</title>
        <authorList>
            <person name="Lee J.C."/>
            <person name="Kim Y.S."/>
            <person name="Yun B.S."/>
            <person name="Whang K.S."/>
        </authorList>
    </citation>
    <scope>NUCLEOTIDE SEQUENCE [LARGE SCALE GENOMIC DNA]</scope>
    <source>
        <strain evidence="7 8">BH103</strain>
    </source>
</reference>
<dbReference type="PANTHER" id="PTHR45138:SF9">
    <property type="entry name" value="DIGUANYLATE CYCLASE DGCM-RELATED"/>
    <property type="match status" value="1"/>
</dbReference>
<protein>
    <recommendedName>
        <fullName evidence="2">diguanylate cyclase</fullName>
        <ecNumber evidence="2">2.7.7.65</ecNumber>
    </recommendedName>
</protein>
<comment type="caution">
    <text evidence="7">The sequence shown here is derived from an EMBL/GenBank/DDBJ whole genome shotgun (WGS) entry which is preliminary data.</text>
</comment>
<keyword evidence="5" id="KW-0812">Transmembrane</keyword>
<gene>
    <name evidence="7" type="ORF">HZS81_15470</name>
</gene>
<keyword evidence="5" id="KW-0472">Membrane</keyword>
<sequence>MAIGTSLLVGYYVYTARQQLGTDYTALVGDIVRAQQTTPQLDHALESFIDEPILLHLGQIHHTLWLSEKYLDHVRHGLNQHPQLHRDTAYLEEDFALLSKQLLELEERAKAALVDRSLLPELQRLSMDIEATMAWAYSELNTAVHSAAGRQRLIMQRLSWAVTGLVVTVMLIALALLAAVLRLQSQRNTLKMLMLTDELTGLYNRRHLVDAASRELNDAKRHQQPLSLLLLDLDYFKHVNDTYGHPCGDDVLRKVSQQLRRISRATDIVARIGGEEFCLLMPNTTVNDAESVAERIRHAIALEPLSHLNTPFQQTVSIGVTTSIDGMHSFEQLYSLADQALYQAKALGRDRVESIHPSYPFPASQPNDTHQQSFNTLTG</sequence>
<evidence type="ECO:0000313" key="8">
    <source>
        <dbReference type="Proteomes" id="UP000586119"/>
    </source>
</evidence>
<dbReference type="GO" id="GO:0052621">
    <property type="term" value="F:diguanylate cyclase activity"/>
    <property type="evidence" value="ECO:0007669"/>
    <property type="project" value="UniProtKB-EC"/>
</dbReference>
<dbReference type="InterPro" id="IPR043128">
    <property type="entry name" value="Rev_trsase/Diguanyl_cyclase"/>
</dbReference>
<organism evidence="7 8">
    <name type="scientific">Vreelandella salicampi</name>
    <dbReference type="NCBI Taxonomy" id="1449798"/>
    <lineage>
        <taxon>Bacteria</taxon>
        <taxon>Pseudomonadati</taxon>
        <taxon>Pseudomonadota</taxon>
        <taxon>Gammaproteobacteria</taxon>
        <taxon>Oceanospirillales</taxon>
        <taxon>Halomonadaceae</taxon>
        <taxon>Vreelandella</taxon>
    </lineage>
</organism>
<feature type="transmembrane region" description="Helical" evidence="5">
    <location>
        <begin position="158"/>
        <end position="181"/>
    </location>
</feature>
<name>A0A7Z0LND8_9GAMM</name>
<evidence type="ECO:0000259" key="6">
    <source>
        <dbReference type="PROSITE" id="PS50887"/>
    </source>
</evidence>
<keyword evidence="5" id="KW-1133">Transmembrane helix</keyword>
<feature type="compositionally biased region" description="Polar residues" evidence="4">
    <location>
        <begin position="364"/>
        <end position="379"/>
    </location>
</feature>
<dbReference type="Gene3D" id="3.30.70.270">
    <property type="match status" value="1"/>
</dbReference>
<feature type="domain" description="GGDEF" evidence="6">
    <location>
        <begin position="224"/>
        <end position="357"/>
    </location>
</feature>
<dbReference type="AlphaFoldDB" id="A0A7Z0LND8"/>
<dbReference type="Pfam" id="PF00990">
    <property type="entry name" value="GGDEF"/>
    <property type="match status" value="1"/>
</dbReference>
<dbReference type="NCBIfam" id="TIGR00254">
    <property type="entry name" value="GGDEF"/>
    <property type="match status" value="1"/>
</dbReference>
<dbReference type="PANTHER" id="PTHR45138">
    <property type="entry name" value="REGULATORY COMPONENTS OF SENSORY TRANSDUCTION SYSTEM"/>
    <property type="match status" value="1"/>
</dbReference>
<evidence type="ECO:0000256" key="3">
    <source>
        <dbReference type="ARBA" id="ARBA00034247"/>
    </source>
</evidence>
<evidence type="ECO:0000313" key="7">
    <source>
        <dbReference type="EMBL" id="NYS62156.1"/>
    </source>
</evidence>
<dbReference type="RefSeq" id="WP_179931418.1">
    <property type="nucleotide sequence ID" value="NZ_JACCDF010000016.1"/>
</dbReference>
<evidence type="ECO:0000256" key="2">
    <source>
        <dbReference type="ARBA" id="ARBA00012528"/>
    </source>
</evidence>
<dbReference type="EMBL" id="JACCDF010000016">
    <property type="protein sequence ID" value="NYS62156.1"/>
    <property type="molecule type" value="Genomic_DNA"/>
</dbReference>
<dbReference type="SUPFAM" id="SSF55073">
    <property type="entry name" value="Nucleotide cyclase"/>
    <property type="match status" value="1"/>
</dbReference>
<evidence type="ECO:0000256" key="4">
    <source>
        <dbReference type="SAM" id="MobiDB-lite"/>
    </source>
</evidence>